<evidence type="ECO:0000259" key="3">
    <source>
        <dbReference type="Pfam" id="PF00501"/>
    </source>
</evidence>
<dbReference type="InterPro" id="IPR020845">
    <property type="entry name" value="AMP-binding_CS"/>
</dbReference>
<dbReference type="PANTHER" id="PTHR43201">
    <property type="entry name" value="ACYL-COA SYNTHETASE"/>
    <property type="match status" value="1"/>
</dbReference>
<name>A0A6J7UNR7_9ZZZZ</name>
<proteinExistence type="inferred from homology"/>
<gene>
    <name evidence="5" type="ORF">UFOPK4347_01522</name>
</gene>
<dbReference type="AlphaFoldDB" id="A0A6J7UNR7"/>
<feature type="domain" description="AMP-binding enzyme C-terminal" evidence="4">
    <location>
        <begin position="463"/>
        <end position="538"/>
    </location>
</feature>
<dbReference type="GO" id="GO:0006631">
    <property type="term" value="P:fatty acid metabolic process"/>
    <property type="evidence" value="ECO:0007669"/>
    <property type="project" value="TreeGrafter"/>
</dbReference>
<dbReference type="InterPro" id="IPR042099">
    <property type="entry name" value="ANL_N_sf"/>
</dbReference>
<dbReference type="Gene3D" id="3.40.50.12780">
    <property type="entry name" value="N-terminal domain of ligase-like"/>
    <property type="match status" value="1"/>
</dbReference>
<evidence type="ECO:0000313" key="5">
    <source>
        <dbReference type="EMBL" id="CAB5067601.1"/>
    </source>
</evidence>
<evidence type="ECO:0000256" key="2">
    <source>
        <dbReference type="ARBA" id="ARBA00022598"/>
    </source>
</evidence>
<dbReference type="GO" id="GO:0031956">
    <property type="term" value="F:medium-chain fatty acid-CoA ligase activity"/>
    <property type="evidence" value="ECO:0007669"/>
    <property type="project" value="TreeGrafter"/>
</dbReference>
<keyword evidence="2" id="KW-0436">Ligase</keyword>
<feature type="domain" description="AMP-dependent synthetase/ligase" evidence="3">
    <location>
        <begin position="18"/>
        <end position="409"/>
    </location>
</feature>
<dbReference type="PANTHER" id="PTHR43201:SF5">
    <property type="entry name" value="MEDIUM-CHAIN ACYL-COA LIGASE ACSF2, MITOCHONDRIAL"/>
    <property type="match status" value="1"/>
</dbReference>
<dbReference type="InterPro" id="IPR025110">
    <property type="entry name" value="AMP-bd_C"/>
</dbReference>
<dbReference type="SUPFAM" id="SSF56801">
    <property type="entry name" value="Acetyl-CoA synthetase-like"/>
    <property type="match status" value="1"/>
</dbReference>
<dbReference type="Pfam" id="PF00501">
    <property type="entry name" value="AMP-binding"/>
    <property type="match status" value="1"/>
</dbReference>
<dbReference type="InterPro" id="IPR045851">
    <property type="entry name" value="AMP-bd_C_sf"/>
</dbReference>
<comment type="similarity">
    <text evidence="1">Belongs to the ATP-dependent AMP-binding enzyme family.</text>
</comment>
<dbReference type="Pfam" id="PF13193">
    <property type="entry name" value="AMP-binding_C"/>
    <property type="match status" value="1"/>
</dbReference>
<protein>
    <submittedName>
        <fullName evidence="5">Unannotated protein</fullName>
    </submittedName>
</protein>
<sequence length="554" mass="59889">MSEKVNELSVNWATLWEALADERPDDVAVVLGDAEIKWGQLDQRSAQLATVFSQCGIGKGSKVAQLLFNDAAYLESIYALFKLRATPVNINYRYLQGEIAYILNNSESEILVYHASLAERVVGIKELVPTLKTLICVNDVGAEFILEDGHLHYEDVLSSAVPAQRIERSGEDLLFLYTGGTTGMPKGVMWRHVDLFGALAYSGYLALGLPIPTTVQQVGQTAAQLAAEKKSPTNLCAAPLMHGVALFLAMSSFVLGGKVILLKSRKFEAKELIDLSEKYSVTQLSIVGDAFSKPITRYLQSLEEDGKPLPLLESIIRITSSGATFSGEQKSLLQKYMPNATIIDMLGASEGGPFGIAMTAPNEDPIATAVFIAPPNATTFNDETWEPLPRGSTVPGVLGVSGPMPQGYYRDEAKTAQTFKEINGVRYTIPGDYALIDAQGVMQLLGRGSVCINSGGEKIYPEEVEVVARSIAGIADCTVVGVPDDRFGNAVTAVVSRTTGSTVTTEELLSEMRKSLAAYKCPRHVVFVDAVYRSPSGKADYNITRDIAINLLKI</sequence>
<dbReference type="Gene3D" id="3.30.300.30">
    <property type="match status" value="1"/>
</dbReference>
<dbReference type="InterPro" id="IPR000873">
    <property type="entry name" value="AMP-dep_synth/lig_dom"/>
</dbReference>
<accession>A0A6J7UNR7</accession>
<dbReference type="EMBL" id="CAFBQU010000061">
    <property type="protein sequence ID" value="CAB5067601.1"/>
    <property type="molecule type" value="Genomic_DNA"/>
</dbReference>
<reference evidence="5" key="1">
    <citation type="submission" date="2020-05" db="EMBL/GenBank/DDBJ databases">
        <authorList>
            <person name="Chiriac C."/>
            <person name="Salcher M."/>
            <person name="Ghai R."/>
            <person name="Kavagutti S V."/>
        </authorList>
    </citation>
    <scope>NUCLEOTIDE SEQUENCE</scope>
</reference>
<evidence type="ECO:0000259" key="4">
    <source>
        <dbReference type="Pfam" id="PF13193"/>
    </source>
</evidence>
<dbReference type="NCBIfam" id="NF005863">
    <property type="entry name" value="PRK07798.1"/>
    <property type="match status" value="1"/>
</dbReference>
<organism evidence="5">
    <name type="scientific">freshwater metagenome</name>
    <dbReference type="NCBI Taxonomy" id="449393"/>
    <lineage>
        <taxon>unclassified sequences</taxon>
        <taxon>metagenomes</taxon>
        <taxon>ecological metagenomes</taxon>
    </lineage>
</organism>
<evidence type="ECO:0000256" key="1">
    <source>
        <dbReference type="ARBA" id="ARBA00006432"/>
    </source>
</evidence>
<dbReference type="PROSITE" id="PS00455">
    <property type="entry name" value="AMP_BINDING"/>
    <property type="match status" value="1"/>
</dbReference>